<proteinExistence type="predicted"/>
<organism evidence="1 2">
    <name type="scientific">Niastella yeongjuensis</name>
    <dbReference type="NCBI Taxonomy" id="354355"/>
    <lineage>
        <taxon>Bacteria</taxon>
        <taxon>Pseudomonadati</taxon>
        <taxon>Bacteroidota</taxon>
        <taxon>Chitinophagia</taxon>
        <taxon>Chitinophagales</taxon>
        <taxon>Chitinophagaceae</taxon>
        <taxon>Niastella</taxon>
    </lineage>
</organism>
<protein>
    <submittedName>
        <fullName evidence="1">Uncharacterized protein</fullName>
    </submittedName>
</protein>
<comment type="caution">
    <text evidence="1">The sequence shown here is derived from an EMBL/GenBank/DDBJ whole genome shotgun (WGS) entry which is preliminary data.</text>
</comment>
<evidence type="ECO:0000313" key="1">
    <source>
        <dbReference type="EMBL" id="OQP54295.1"/>
    </source>
</evidence>
<evidence type="ECO:0000313" key="2">
    <source>
        <dbReference type="Proteomes" id="UP000192610"/>
    </source>
</evidence>
<gene>
    <name evidence="1" type="ORF">A4H97_22685</name>
</gene>
<dbReference type="Proteomes" id="UP000192610">
    <property type="component" value="Unassembled WGS sequence"/>
</dbReference>
<keyword evidence="2" id="KW-1185">Reference proteome</keyword>
<accession>A0A1V9F7K4</accession>
<dbReference type="EMBL" id="LVXG01000004">
    <property type="protein sequence ID" value="OQP54295.1"/>
    <property type="molecule type" value="Genomic_DNA"/>
</dbReference>
<name>A0A1V9F7K4_9BACT</name>
<sequence>MKGRGQKAKGRNLIHVCFVLRDPPALREAGGWVYTVNIIPCVVSQANQMTLIASPAEALAVEGLRLFPIAYCPLPTAHCLSPLPSALCLLPSALCLLP</sequence>
<reference evidence="2" key="1">
    <citation type="submission" date="2016-04" db="EMBL/GenBank/DDBJ databases">
        <authorList>
            <person name="Chen L."/>
            <person name="Zhuang W."/>
            <person name="Wang G."/>
        </authorList>
    </citation>
    <scope>NUCLEOTIDE SEQUENCE [LARGE SCALE GENOMIC DNA]</scope>
    <source>
        <strain evidence="2">17621</strain>
    </source>
</reference>
<dbReference type="AlphaFoldDB" id="A0A1V9F7K4"/>